<dbReference type="HOGENOM" id="CLU_029425_7_3_0"/>
<dbReference type="InterPro" id="IPR011055">
    <property type="entry name" value="Dup_hybrid_motif"/>
</dbReference>
<sequence>MQGNVGRNFSHSARDSPVKLRIVTPVLIRCSSGKAGARRALATAALVLAGLASAATSYRVRPGDNLTTIAQRAGISVSALRAANPRLNNANHVEAGQLLRIPNRQLPGQTHRVKDGENLTVIAHRYGLTLPQLLRANPQIDARRPLRAGVTLQIPGRTVAARLPSSEGVTPDRKSAASSAARRTPAATVRAASIRVTSAPSATGWLWPVAGYRFISSGFGDRVLDGEHEQHYGVDIVAPPGTPVRAARGGRVLESRLDLERGWGWTVVLEHPDGWITRYAHLSATLVRAGEQVVQGQSVGRVGSTGRSTGPHLHFGTYLRWNPKDPLALY</sequence>
<feature type="region of interest" description="Disordered" evidence="2">
    <location>
        <begin position="162"/>
        <end position="183"/>
    </location>
</feature>
<organism evidence="4 5">
    <name type="scientific">Deinococcus geothermalis (strain DSM 11300 / CIP 105573 / AG-3a)</name>
    <dbReference type="NCBI Taxonomy" id="319795"/>
    <lineage>
        <taxon>Bacteria</taxon>
        <taxon>Thermotogati</taxon>
        <taxon>Deinococcota</taxon>
        <taxon>Deinococci</taxon>
        <taxon>Deinococcales</taxon>
        <taxon>Deinococcaceae</taxon>
        <taxon>Deinococcus</taxon>
    </lineage>
</organism>
<dbReference type="SUPFAM" id="SSF51261">
    <property type="entry name" value="Duplicated hybrid motif"/>
    <property type="match status" value="1"/>
</dbReference>
<dbReference type="STRING" id="319795.Dgeo_0038"/>
<accession>Q1J2E3</accession>
<evidence type="ECO:0000256" key="1">
    <source>
        <dbReference type="ARBA" id="ARBA00022729"/>
    </source>
</evidence>
<dbReference type="InterPro" id="IPR036779">
    <property type="entry name" value="LysM_dom_sf"/>
</dbReference>
<proteinExistence type="predicted"/>
<dbReference type="CDD" id="cd12797">
    <property type="entry name" value="M23_peptidase"/>
    <property type="match status" value="1"/>
</dbReference>
<dbReference type="Gene3D" id="2.70.70.10">
    <property type="entry name" value="Glucose Permease (Domain IIA)"/>
    <property type="match status" value="1"/>
</dbReference>
<dbReference type="eggNOG" id="COG0739">
    <property type="taxonomic scope" value="Bacteria"/>
</dbReference>
<dbReference type="PANTHER" id="PTHR21666:SF289">
    <property type="entry name" value="L-ALA--D-GLU ENDOPEPTIDASE"/>
    <property type="match status" value="1"/>
</dbReference>
<feature type="domain" description="LysM" evidence="3">
    <location>
        <begin position="56"/>
        <end position="101"/>
    </location>
</feature>
<dbReference type="CDD" id="cd00118">
    <property type="entry name" value="LysM"/>
    <property type="match status" value="2"/>
</dbReference>
<name>Q1J2E3_DEIGD</name>
<protein>
    <submittedName>
        <fullName evidence="4">Metalloendopeptidase M23B and LisM domains</fullName>
    </submittedName>
</protein>
<feature type="domain" description="LysM" evidence="3">
    <location>
        <begin position="109"/>
        <end position="154"/>
    </location>
</feature>
<dbReference type="PANTHER" id="PTHR21666">
    <property type="entry name" value="PEPTIDASE-RELATED"/>
    <property type="match status" value="1"/>
</dbReference>
<dbReference type="GO" id="GO:0004222">
    <property type="term" value="F:metalloendopeptidase activity"/>
    <property type="evidence" value="ECO:0007669"/>
    <property type="project" value="TreeGrafter"/>
</dbReference>
<evidence type="ECO:0000313" key="4">
    <source>
        <dbReference type="EMBL" id="ABF44341.1"/>
    </source>
</evidence>
<dbReference type="EMBL" id="CP000359">
    <property type="protein sequence ID" value="ABF44341.1"/>
    <property type="molecule type" value="Genomic_DNA"/>
</dbReference>
<evidence type="ECO:0000313" key="5">
    <source>
        <dbReference type="Proteomes" id="UP000002431"/>
    </source>
</evidence>
<dbReference type="PROSITE" id="PS51782">
    <property type="entry name" value="LYSM"/>
    <property type="match status" value="2"/>
</dbReference>
<dbReference type="InterPro" id="IPR016047">
    <property type="entry name" value="M23ase_b-sheet_dom"/>
</dbReference>
<keyword evidence="1" id="KW-0732">Signal</keyword>
<dbReference type="Proteomes" id="UP000002431">
    <property type="component" value="Chromosome"/>
</dbReference>
<dbReference type="Gene3D" id="3.10.350.10">
    <property type="entry name" value="LysM domain"/>
    <property type="match status" value="2"/>
</dbReference>
<keyword evidence="5" id="KW-1185">Reference proteome</keyword>
<dbReference type="Pfam" id="PF01476">
    <property type="entry name" value="LysM"/>
    <property type="match status" value="2"/>
</dbReference>
<dbReference type="Pfam" id="PF01551">
    <property type="entry name" value="Peptidase_M23"/>
    <property type="match status" value="1"/>
</dbReference>
<evidence type="ECO:0000259" key="3">
    <source>
        <dbReference type="PROSITE" id="PS51782"/>
    </source>
</evidence>
<evidence type="ECO:0000256" key="2">
    <source>
        <dbReference type="SAM" id="MobiDB-lite"/>
    </source>
</evidence>
<reference evidence="4" key="1">
    <citation type="submission" date="2006-04" db="EMBL/GenBank/DDBJ databases">
        <title>Complete sequence of chromosome of Deinococcus geothermalis DSM 11300.</title>
        <authorList>
            <consortium name="US DOE Joint Genome Institute"/>
            <person name="Copeland A."/>
            <person name="Lucas S."/>
            <person name="Lapidus A."/>
            <person name="Barry K."/>
            <person name="Detter J.C."/>
            <person name="Glavina del Rio T."/>
            <person name="Hammon N."/>
            <person name="Israni S."/>
            <person name="Dalin E."/>
            <person name="Tice H."/>
            <person name="Pitluck S."/>
            <person name="Brettin T."/>
            <person name="Bruce D."/>
            <person name="Han C."/>
            <person name="Tapia R."/>
            <person name="Saunders E."/>
            <person name="Gilna P."/>
            <person name="Schmutz J."/>
            <person name="Larimer F."/>
            <person name="Land M."/>
            <person name="Hauser L."/>
            <person name="Kyrpides N."/>
            <person name="Kim E."/>
            <person name="Daly M.J."/>
            <person name="Fredrickson J.K."/>
            <person name="Makarova K.S."/>
            <person name="Gaidamakova E.K."/>
            <person name="Zhai M."/>
            <person name="Richardson P."/>
        </authorList>
    </citation>
    <scope>NUCLEOTIDE SEQUENCE</scope>
    <source>
        <strain evidence="4">DSM 11300</strain>
    </source>
</reference>
<gene>
    <name evidence="4" type="ordered locus">Dgeo_0038</name>
</gene>
<dbReference type="SUPFAM" id="SSF54106">
    <property type="entry name" value="LysM domain"/>
    <property type="match status" value="2"/>
</dbReference>
<dbReference type="KEGG" id="dge:Dgeo_0038"/>
<dbReference type="AlphaFoldDB" id="Q1J2E3"/>
<dbReference type="SMART" id="SM00257">
    <property type="entry name" value="LysM"/>
    <property type="match status" value="2"/>
</dbReference>
<dbReference type="InterPro" id="IPR050570">
    <property type="entry name" value="Cell_wall_metabolism_enzyme"/>
</dbReference>
<dbReference type="InterPro" id="IPR018392">
    <property type="entry name" value="LysM"/>
</dbReference>